<comment type="similarity">
    <text evidence="2">Belongs to the CPA3 antiporters (TC 2.A.63) subunit E family.</text>
</comment>
<proteinExistence type="inferred from homology"/>
<dbReference type="RefSeq" id="WP_093427536.1">
    <property type="nucleotide sequence ID" value="NZ_FOMJ01000002.1"/>
</dbReference>
<evidence type="ECO:0000256" key="5">
    <source>
        <dbReference type="ARBA" id="ARBA00022989"/>
    </source>
</evidence>
<dbReference type="OrthoDB" id="9807187at2"/>
<sequence>MTRPLLPHPVLSLVLAATWLLVANTVTIGHLLLAAVLGLTIPWITWRFWPDRPRLARPGRIPAYIGRVLADIVVANFEVARQVLGPVSSLQPTFVEVPVDLTDDFALTVFASTVSLTPGTVSADVSDDRCWLLVHALHADDPAAVAEQVKARYEAPLKEIFGC</sequence>
<keyword evidence="8" id="KW-1185">Reference proteome</keyword>
<keyword evidence="3" id="KW-1003">Cell membrane</keyword>
<evidence type="ECO:0000313" key="8">
    <source>
        <dbReference type="Proteomes" id="UP000198611"/>
    </source>
</evidence>
<name>A0A1I1PXR5_9GAMM</name>
<evidence type="ECO:0000256" key="4">
    <source>
        <dbReference type="ARBA" id="ARBA00022692"/>
    </source>
</evidence>
<evidence type="ECO:0000256" key="6">
    <source>
        <dbReference type="ARBA" id="ARBA00023136"/>
    </source>
</evidence>
<dbReference type="InterPro" id="IPR002758">
    <property type="entry name" value="Cation_antiport_E"/>
</dbReference>
<dbReference type="PIRSF" id="PIRSF019239">
    <property type="entry name" value="MrpE"/>
    <property type="match status" value="1"/>
</dbReference>
<protein>
    <submittedName>
        <fullName evidence="7">Multicomponent K+:H+ antiporter subunit E</fullName>
    </submittedName>
</protein>
<dbReference type="NCBIfam" id="NF006518">
    <property type="entry name" value="PRK08965.1-2"/>
    <property type="match status" value="1"/>
</dbReference>
<dbReference type="Pfam" id="PF01899">
    <property type="entry name" value="MNHE"/>
    <property type="match status" value="1"/>
</dbReference>
<keyword evidence="4" id="KW-0812">Transmembrane</keyword>
<gene>
    <name evidence="7" type="ORF">SAMN05660831_00866</name>
</gene>
<dbReference type="GO" id="GO:0008324">
    <property type="term" value="F:monoatomic cation transmembrane transporter activity"/>
    <property type="evidence" value="ECO:0007669"/>
    <property type="project" value="InterPro"/>
</dbReference>
<organism evidence="7 8">
    <name type="scientific">Thiohalospira halophila DSM 15071</name>
    <dbReference type="NCBI Taxonomy" id="1123397"/>
    <lineage>
        <taxon>Bacteria</taxon>
        <taxon>Pseudomonadati</taxon>
        <taxon>Pseudomonadota</taxon>
        <taxon>Gammaproteobacteria</taxon>
        <taxon>Thiohalospirales</taxon>
        <taxon>Thiohalospiraceae</taxon>
        <taxon>Thiohalospira</taxon>
    </lineage>
</organism>
<dbReference type="PANTHER" id="PTHR34584:SF1">
    <property type="entry name" value="NA(+)_H(+) ANTIPORTER SUBUNIT E1"/>
    <property type="match status" value="1"/>
</dbReference>
<comment type="subcellular location">
    <subcellularLocation>
        <location evidence="1">Cell membrane</location>
        <topology evidence="1">Multi-pass membrane protein</topology>
    </subcellularLocation>
</comment>
<dbReference type="STRING" id="1123397.SAMN05660831_00866"/>
<dbReference type="EMBL" id="FOMJ01000002">
    <property type="protein sequence ID" value="SFD14696.1"/>
    <property type="molecule type" value="Genomic_DNA"/>
</dbReference>
<reference evidence="7 8" key="1">
    <citation type="submission" date="2016-10" db="EMBL/GenBank/DDBJ databases">
        <authorList>
            <person name="de Groot N.N."/>
        </authorList>
    </citation>
    <scope>NUCLEOTIDE SEQUENCE [LARGE SCALE GENOMIC DNA]</scope>
    <source>
        <strain evidence="7 8">HL3</strain>
    </source>
</reference>
<dbReference type="PANTHER" id="PTHR34584">
    <property type="entry name" value="NA(+)/H(+) ANTIPORTER SUBUNIT E1"/>
    <property type="match status" value="1"/>
</dbReference>
<dbReference type="AlphaFoldDB" id="A0A1I1PXR5"/>
<dbReference type="GO" id="GO:0005886">
    <property type="term" value="C:plasma membrane"/>
    <property type="evidence" value="ECO:0007669"/>
    <property type="project" value="UniProtKB-SubCell"/>
</dbReference>
<evidence type="ECO:0000256" key="2">
    <source>
        <dbReference type="ARBA" id="ARBA00006228"/>
    </source>
</evidence>
<accession>A0A1I1PXR5</accession>
<dbReference type="Proteomes" id="UP000198611">
    <property type="component" value="Unassembled WGS sequence"/>
</dbReference>
<evidence type="ECO:0000256" key="1">
    <source>
        <dbReference type="ARBA" id="ARBA00004651"/>
    </source>
</evidence>
<evidence type="ECO:0000256" key="3">
    <source>
        <dbReference type="ARBA" id="ARBA00022475"/>
    </source>
</evidence>
<keyword evidence="6" id="KW-0472">Membrane</keyword>
<evidence type="ECO:0000313" key="7">
    <source>
        <dbReference type="EMBL" id="SFD14696.1"/>
    </source>
</evidence>
<keyword evidence="5" id="KW-1133">Transmembrane helix</keyword>